<dbReference type="InterPro" id="IPR013494">
    <property type="entry name" value="CHP02678"/>
</dbReference>
<evidence type="ECO:0000313" key="2">
    <source>
        <dbReference type="Proteomes" id="UP000305792"/>
    </source>
</evidence>
<keyword evidence="2" id="KW-1185">Reference proteome</keyword>
<sequence length="439" mass="49644">MNRYAEDIADYQLADYQQAARALLKHPFISRAFPDEKTIGRIRRFSATLALDMREAFGYQLIIRGDTARLLRVKDRLDPTQPALTRTGRRFGRRQYAYLSLLTALLARTGIQTTVRDLAGLLKADANRIAGLGFDDDDHEQRRAFVDTVSWLEERGVLHTADGSSDAWLSDPDSHDALYDVDRDALFALWRSRVMLQTVSGVRELLGERVASDSESVLRERAGQAARRALVESPVAYFAEHPEPVVNFLRGRPIADDLERLTGLVFERRREGVLLVDNARLSVEAFPREGAVANAALLVLVAACDLHIDPDRDTAERDLPAWRGEALERAMDEAIPIETRFAAGSDAAPDPAPPAEPDTIVTRPYLDDRQLHDEFIDIMQRYPKNFGRDHHAAPMRLLTEALDLLERFRLVRRVEGGIVLEPLAGRYRDTVFRKRSRDQ</sequence>
<dbReference type="RefSeq" id="WP_136531649.1">
    <property type="nucleotide sequence ID" value="NZ_STGX01000018.1"/>
</dbReference>
<comment type="caution">
    <text evidence="1">The sequence shown here is derived from an EMBL/GenBank/DDBJ whole genome shotgun (WGS) entry which is preliminary data.</text>
</comment>
<evidence type="ECO:0000313" key="1">
    <source>
        <dbReference type="EMBL" id="THV24490.1"/>
    </source>
</evidence>
<protein>
    <submittedName>
        <fullName evidence="1">DUF2398 family protein</fullName>
    </submittedName>
</protein>
<dbReference type="Proteomes" id="UP000305792">
    <property type="component" value="Unassembled WGS sequence"/>
</dbReference>
<dbReference type="AlphaFoldDB" id="A0A4S8P372"/>
<dbReference type="Pfam" id="PF09661">
    <property type="entry name" value="DUF2398"/>
    <property type="match status" value="1"/>
</dbReference>
<gene>
    <name evidence="1" type="ORF">E9998_20970</name>
</gene>
<reference evidence="1 2" key="1">
    <citation type="journal article" date="2018" name="Int. J. Syst. Evol. Microbiol.">
        <title>Glycomyces paridis sp. nov., isolated from the medicinal plant Paris polyphylla.</title>
        <authorList>
            <person name="Fang X.M."/>
            <person name="Bai J.L."/>
            <person name="Su J."/>
            <person name="Zhao L.L."/>
            <person name="Liu H.Y."/>
            <person name="Ma B.P."/>
            <person name="Zhang Y.Q."/>
            <person name="Yu L.Y."/>
        </authorList>
    </citation>
    <scope>NUCLEOTIDE SEQUENCE [LARGE SCALE GENOMIC DNA]</scope>
    <source>
        <strain evidence="1 2">CPCC 204357</strain>
    </source>
</reference>
<accession>A0A4S8P372</accession>
<dbReference type="OrthoDB" id="188354at2"/>
<name>A0A4S8P372_9ACTN</name>
<organism evidence="1 2">
    <name type="scientific">Glycomyces paridis</name>
    <dbReference type="NCBI Taxonomy" id="2126555"/>
    <lineage>
        <taxon>Bacteria</taxon>
        <taxon>Bacillati</taxon>
        <taxon>Actinomycetota</taxon>
        <taxon>Actinomycetes</taxon>
        <taxon>Glycomycetales</taxon>
        <taxon>Glycomycetaceae</taxon>
        <taxon>Glycomyces</taxon>
    </lineage>
</organism>
<dbReference type="EMBL" id="STGX01000018">
    <property type="protein sequence ID" value="THV24490.1"/>
    <property type="molecule type" value="Genomic_DNA"/>
</dbReference>
<proteinExistence type="predicted"/>